<dbReference type="PANTHER" id="PTHR30189">
    <property type="entry name" value="LPS-ASSEMBLY PROTEIN"/>
    <property type="match status" value="1"/>
</dbReference>
<evidence type="ECO:0000259" key="6">
    <source>
        <dbReference type="Pfam" id="PF04453"/>
    </source>
</evidence>
<comment type="subunit">
    <text evidence="4">Component of the lipopolysaccharide transport and assembly complex. Interacts with LptE and LptA.</text>
</comment>
<feature type="domain" description="LptD C-terminal" evidence="6">
    <location>
        <begin position="280"/>
        <end position="664"/>
    </location>
</feature>
<dbReference type="Pfam" id="PF03968">
    <property type="entry name" value="LptD_N"/>
    <property type="match status" value="1"/>
</dbReference>
<evidence type="ECO:0000313" key="8">
    <source>
        <dbReference type="Proteomes" id="UP000219020"/>
    </source>
</evidence>
<dbReference type="HAMAP" id="MF_01411">
    <property type="entry name" value="LPS_assembly_LptD"/>
    <property type="match status" value="1"/>
</dbReference>
<dbReference type="NCBIfam" id="NF002997">
    <property type="entry name" value="PRK03761.1"/>
    <property type="match status" value="1"/>
</dbReference>
<evidence type="ECO:0000256" key="4">
    <source>
        <dbReference type="HAMAP-Rule" id="MF_01411"/>
    </source>
</evidence>
<dbReference type="GO" id="GO:0015920">
    <property type="term" value="P:lipopolysaccharide transport"/>
    <property type="evidence" value="ECO:0007669"/>
    <property type="project" value="InterPro"/>
</dbReference>
<dbReference type="AlphaFoldDB" id="A0A2A5T1V1"/>
<dbReference type="InterPro" id="IPR005653">
    <property type="entry name" value="OstA-like_N"/>
</dbReference>
<dbReference type="GO" id="GO:1990351">
    <property type="term" value="C:transporter complex"/>
    <property type="evidence" value="ECO:0007669"/>
    <property type="project" value="TreeGrafter"/>
</dbReference>
<dbReference type="Proteomes" id="UP000219020">
    <property type="component" value="Unassembled WGS sequence"/>
</dbReference>
<dbReference type="EMBL" id="NBYY01000025">
    <property type="protein sequence ID" value="PCS22132.1"/>
    <property type="molecule type" value="Genomic_DNA"/>
</dbReference>
<feature type="domain" description="Organic solvent tolerance-like N-terminal" evidence="5">
    <location>
        <begin position="40"/>
        <end position="167"/>
    </location>
</feature>
<sequence>MAQYSQKSLVIPTGVCLTSEYCYLDKKEQVDDVHNTPVIIVSDHAEAKANVKAIYRGDVVVTQGHRTIKADVATLRQPENIITAEENVYFYDGEISVYGKSLESNLDTKETTVLDAEYSMMCMQGRGKAKRLLKKGTISYELEAGNYTTCPNNDNSWRLSAGKIEKKANEIFATLYHAKFEILDTPIFYLPYLRVPVESGRLTGFLYPSVHLNNKDGFTLITPFYWSIDPKHDMLITPKYMSKRGLFTRVEPRYLTDVGKGSMVFEYIGKDNFFSDLDRSWGVNWKHSGLKEHWKYDSNYSKVSEIGYFSRHNDSRVGKREDNTLLQTGEVSYRDNHWDGTLSVRNFQALSNTASVYRILPQISFNYYPPITEDGFDFTIPSQISNFTTDDDSKPDSTRIHLEPTFTLPYNLPWLNATAEGKVLYTYYAQRNIKSIESINGTKLEATVSRVVPMTRLHAGVTLEKDTRIWDSTYTQTFEPQMQYLFLKKVNQSSIYNPVDYTVGGYDTARLQTDYYGLFRSNQFSSVDYINPANQFTLGATSRFFDDAYKERFNIAFGQIYYLARYNNQNNTSIAYSAWAVESESNLNDKLFIRGSVEYNSYLNKVQFGNATLEYRNGHFFAQTSYRYVAKRYIASTIMPDNIKLITKEGISQAGFITGFPLGKGTSLQGQYFHDLTQDKMLENQFGITYTASCWTIGLSYNEYQRARININDPTKYANNITLSFSLFGLGAGANTKFRFRAPNRNMLGYRNPFGLNN</sequence>
<evidence type="ECO:0000256" key="3">
    <source>
        <dbReference type="ARBA" id="ARBA00023237"/>
    </source>
</evidence>
<dbReference type="Gene3D" id="2.60.450.10">
    <property type="entry name" value="Lipopolysaccharide (LPS) transport protein A like domain"/>
    <property type="match status" value="1"/>
</dbReference>
<dbReference type="InterPro" id="IPR020889">
    <property type="entry name" value="LipoPS_assembly_LptD"/>
</dbReference>
<comment type="similarity">
    <text evidence="4">Belongs to the LptD family.</text>
</comment>
<protein>
    <recommendedName>
        <fullName evidence="4">LPS-assembly protein LptD</fullName>
    </recommendedName>
</protein>
<dbReference type="Pfam" id="PF04453">
    <property type="entry name" value="LptD"/>
    <property type="match status" value="1"/>
</dbReference>
<reference evidence="8" key="1">
    <citation type="submission" date="2017-04" db="EMBL/GenBank/DDBJ databases">
        <title>Genome evolution of the luminous symbionts of deep sea anglerfish.</title>
        <authorList>
            <person name="Hendry T.A."/>
        </authorList>
    </citation>
    <scope>NUCLEOTIDE SEQUENCE [LARGE SCALE GENOMIC DNA]</scope>
</reference>
<evidence type="ECO:0000256" key="2">
    <source>
        <dbReference type="ARBA" id="ARBA00023136"/>
    </source>
</evidence>
<comment type="function">
    <text evidence="4">Together with LptE, is involved in the assembly of lipopolysaccharide (LPS) at the surface of the outer membrane.</text>
</comment>
<name>A0A2A5T1V1_9GAMM</name>
<keyword evidence="8" id="KW-1185">Reference proteome</keyword>
<keyword evidence="3 4" id="KW-0998">Cell outer membrane</keyword>
<dbReference type="GO" id="GO:0009279">
    <property type="term" value="C:cell outer membrane"/>
    <property type="evidence" value="ECO:0007669"/>
    <property type="project" value="UniProtKB-SubCell"/>
</dbReference>
<gene>
    <name evidence="4" type="primary">lptD</name>
    <name evidence="7" type="ORF">BTN49_2199</name>
</gene>
<dbReference type="PANTHER" id="PTHR30189:SF1">
    <property type="entry name" value="LPS-ASSEMBLY PROTEIN LPTD"/>
    <property type="match status" value="1"/>
</dbReference>
<comment type="subcellular location">
    <subcellularLocation>
        <location evidence="4">Cell outer membrane</location>
    </subcellularLocation>
</comment>
<keyword evidence="1 4" id="KW-0732">Signal</keyword>
<dbReference type="GO" id="GO:0043165">
    <property type="term" value="P:Gram-negative-bacterium-type cell outer membrane assembly"/>
    <property type="evidence" value="ECO:0007669"/>
    <property type="project" value="UniProtKB-UniRule"/>
</dbReference>
<keyword evidence="2 4" id="KW-0472">Membrane</keyword>
<proteinExistence type="inferred from homology"/>
<dbReference type="InterPro" id="IPR007543">
    <property type="entry name" value="LptD_C"/>
</dbReference>
<comment type="caution">
    <text evidence="4">Lacks conserved residue(s) required for the propagation of feature annotation.</text>
</comment>
<evidence type="ECO:0000256" key="1">
    <source>
        <dbReference type="ARBA" id="ARBA00022729"/>
    </source>
</evidence>
<comment type="caution">
    <text evidence="7">The sequence shown here is derived from an EMBL/GenBank/DDBJ whole genome shotgun (WGS) entry which is preliminary data.</text>
</comment>
<organism evidence="7 8">
    <name type="scientific">Candidatus Enterovibrio escicola</name>
    <dbReference type="NCBI Taxonomy" id="1927127"/>
    <lineage>
        <taxon>Bacteria</taxon>
        <taxon>Pseudomonadati</taxon>
        <taxon>Pseudomonadota</taxon>
        <taxon>Gammaproteobacteria</taxon>
        <taxon>Vibrionales</taxon>
        <taxon>Vibrionaceae</taxon>
        <taxon>Enterovibrio</taxon>
    </lineage>
</organism>
<accession>A0A2A5T1V1</accession>
<evidence type="ECO:0000259" key="5">
    <source>
        <dbReference type="Pfam" id="PF03968"/>
    </source>
</evidence>
<evidence type="ECO:0000313" key="7">
    <source>
        <dbReference type="EMBL" id="PCS22132.1"/>
    </source>
</evidence>
<dbReference type="InterPro" id="IPR050218">
    <property type="entry name" value="LptD"/>
</dbReference>